<dbReference type="AlphaFoldDB" id="A0A8G0L6R3"/>
<evidence type="ECO:0000313" key="2">
    <source>
        <dbReference type="Proteomes" id="UP000826661"/>
    </source>
</evidence>
<evidence type="ECO:0000313" key="1">
    <source>
        <dbReference type="EMBL" id="QYS94354.1"/>
    </source>
</evidence>
<sequence length="117" mass="12961">MDTPPIPPHLSYLLNSPAGSGQAARKASIPNSWALGNPVPVPSSKAKISRPPPLASYLFWYILRRVSGAAAVAPCFKTHPPSPSDLLSQKWQRSTFRKVFRGEFQLPEGYVDQKRNY</sequence>
<organism evidence="1 2">
    <name type="scientific">Trichoderma simmonsii</name>
    <dbReference type="NCBI Taxonomy" id="1491479"/>
    <lineage>
        <taxon>Eukaryota</taxon>
        <taxon>Fungi</taxon>
        <taxon>Dikarya</taxon>
        <taxon>Ascomycota</taxon>
        <taxon>Pezizomycotina</taxon>
        <taxon>Sordariomycetes</taxon>
        <taxon>Hypocreomycetidae</taxon>
        <taxon>Hypocreales</taxon>
        <taxon>Hypocreaceae</taxon>
        <taxon>Trichoderma</taxon>
    </lineage>
</organism>
<dbReference type="Proteomes" id="UP000826661">
    <property type="component" value="Chromosome I"/>
</dbReference>
<protein>
    <submittedName>
        <fullName evidence="1">Uncharacterized protein</fullName>
    </submittedName>
</protein>
<name>A0A8G0L6R3_9HYPO</name>
<keyword evidence="2" id="KW-1185">Reference proteome</keyword>
<accession>A0A8G0L6R3</accession>
<dbReference type="EMBL" id="CP075864">
    <property type="protein sequence ID" value="QYS94354.1"/>
    <property type="molecule type" value="Genomic_DNA"/>
</dbReference>
<gene>
    <name evidence="1" type="ORF">H0G86_001689</name>
</gene>
<proteinExistence type="predicted"/>
<reference evidence="1 2" key="1">
    <citation type="journal article" date="2021" name="BMC Genomics">
        <title>Telomere-to-telomere genome assembly of asparaginase-producing Trichoderma simmonsii.</title>
        <authorList>
            <person name="Chung D."/>
            <person name="Kwon Y.M."/>
            <person name="Yang Y."/>
        </authorList>
    </citation>
    <scope>NUCLEOTIDE SEQUENCE [LARGE SCALE GENOMIC DNA]</scope>
    <source>
        <strain evidence="1 2">GH-Sj1</strain>
    </source>
</reference>